<reference evidence="9 10" key="1">
    <citation type="journal article" date="2009" name="Science">
        <title>Green evolution and dynamic adaptations revealed by genomes of the marine picoeukaryotes Micromonas.</title>
        <authorList>
            <person name="Worden A.Z."/>
            <person name="Lee J.H."/>
            <person name="Mock T."/>
            <person name="Rouze P."/>
            <person name="Simmons M.P."/>
            <person name="Aerts A.L."/>
            <person name="Allen A.E."/>
            <person name="Cuvelier M.L."/>
            <person name="Derelle E."/>
            <person name="Everett M.V."/>
            <person name="Foulon E."/>
            <person name="Grimwood J."/>
            <person name="Gundlach H."/>
            <person name="Henrissat B."/>
            <person name="Napoli C."/>
            <person name="McDonald S.M."/>
            <person name="Parker M.S."/>
            <person name="Rombauts S."/>
            <person name="Salamov A."/>
            <person name="Von Dassow P."/>
            <person name="Badger J.H."/>
            <person name="Coutinho P.M."/>
            <person name="Demir E."/>
            <person name="Dubchak I."/>
            <person name="Gentemann C."/>
            <person name="Eikrem W."/>
            <person name="Gready J.E."/>
            <person name="John U."/>
            <person name="Lanier W."/>
            <person name="Lindquist E.A."/>
            <person name="Lucas S."/>
            <person name="Mayer K.F."/>
            <person name="Moreau H."/>
            <person name="Not F."/>
            <person name="Otillar R."/>
            <person name="Panaud O."/>
            <person name="Pangilinan J."/>
            <person name="Paulsen I."/>
            <person name="Piegu B."/>
            <person name="Poliakov A."/>
            <person name="Robbens S."/>
            <person name="Schmutz J."/>
            <person name="Toulza E."/>
            <person name="Wyss T."/>
            <person name="Zelensky A."/>
            <person name="Zhou K."/>
            <person name="Armbrust E.V."/>
            <person name="Bhattacharya D."/>
            <person name="Goodenough U.W."/>
            <person name="Van de Peer Y."/>
            <person name="Grigoriev I.V."/>
        </authorList>
    </citation>
    <scope>NUCLEOTIDE SEQUENCE [LARGE SCALE GENOMIC DNA]</scope>
    <source>
        <strain evidence="10">RCC299 / NOUM17</strain>
    </source>
</reference>
<keyword evidence="1 4" id="KW-0479">Metal-binding</keyword>
<organism evidence="9 10">
    <name type="scientific">Micromonas commoda (strain RCC299 / NOUM17 / CCMP2709)</name>
    <name type="common">Picoplanktonic green alga</name>
    <dbReference type="NCBI Taxonomy" id="296587"/>
    <lineage>
        <taxon>Eukaryota</taxon>
        <taxon>Viridiplantae</taxon>
        <taxon>Chlorophyta</taxon>
        <taxon>Mamiellophyceae</taxon>
        <taxon>Mamiellales</taxon>
        <taxon>Mamiellaceae</taxon>
        <taxon>Micromonas</taxon>
    </lineage>
</organism>
<dbReference type="Pfam" id="PF00097">
    <property type="entry name" value="zf-C3HC4"/>
    <property type="match status" value="1"/>
</dbReference>
<dbReference type="Gene3D" id="3.30.40.10">
    <property type="entry name" value="Zinc/RING finger domain, C3HC4 (zinc finger)"/>
    <property type="match status" value="4"/>
</dbReference>
<dbReference type="SUPFAM" id="SSF57850">
    <property type="entry name" value="RING/U-box"/>
    <property type="match status" value="1"/>
</dbReference>
<evidence type="ECO:0000313" key="9">
    <source>
        <dbReference type="EMBL" id="ACO68045.1"/>
    </source>
</evidence>
<dbReference type="PROSITE" id="PS50089">
    <property type="entry name" value="ZF_RING_2"/>
    <property type="match status" value="1"/>
</dbReference>
<feature type="coiled-coil region" evidence="5">
    <location>
        <begin position="477"/>
        <end position="508"/>
    </location>
</feature>
<dbReference type="OrthoDB" id="1737200at2759"/>
<evidence type="ECO:0000259" key="7">
    <source>
        <dbReference type="PROSITE" id="PS50089"/>
    </source>
</evidence>
<gene>
    <name evidence="9" type="ORF">MICPUN_64643</name>
</gene>
<dbReference type="InterPro" id="IPR001293">
    <property type="entry name" value="Znf_TRAF"/>
</dbReference>
<feature type="compositionally biased region" description="Acidic residues" evidence="6">
    <location>
        <begin position="182"/>
        <end position="193"/>
    </location>
</feature>
<evidence type="ECO:0000313" key="10">
    <source>
        <dbReference type="Proteomes" id="UP000002009"/>
    </source>
</evidence>
<dbReference type="KEGG" id="mis:MICPUN_64643"/>
<accession>C1EIN6</accession>
<dbReference type="InParanoid" id="C1EIN6"/>
<dbReference type="Proteomes" id="UP000002009">
    <property type="component" value="Chromosome 16"/>
</dbReference>
<keyword evidence="10" id="KW-1185">Reference proteome</keyword>
<evidence type="ECO:0000256" key="2">
    <source>
        <dbReference type="ARBA" id="ARBA00022771"/>
    </source>
</evidence>
<proteinExistence type="predicted"/>
<keyword evidence="2 4" id="KW-0863">Zinc-finger</keyword>
<dbReference type="EMBL" id="CP001334">
    <property type="protein sequence ID" value="ACO68045.1"/>
    <property type="molecule type" value="Genomic_DNA"/>
</dbReference>
<dbReference type="InterPro" id="IPR013083">
    <property type="entry name" value="Znf_RING/FYVE/PHD"/>
</dbReference>
<feature type="domain" description="RING-type" evidence="7">
    <location>
        <begin position="36"/>
        <end position="74"/>
    </location>
</feature>
<dbReference type="RefSeq" id="XP_002506787.1">
    <property type="nucleotide sequence ID" value="XM_002506741.1"/>
</dbReference>
<keyword evidence="5" id="KW-0175">Coiled coil</keyword>
<feature type="region of interest" description="Disordered" evidence="6">
    <location>
        <begin position="182"/>
        <end position="207"/>
    </location>
</feature>
<dbReference type="PROSITE" id="PS00518">
    <property type="entry name" value="ZF_RING_1"/>
    <property type="match status" value="1"/>
</dbReference>
<evidence type="ECO:0000256" key="6">
    <source>
        <dbReference type="SAM" id="MobiDB-lite"/>
    </source>
</evidence>
<sequence length="616" mass="69246">MVLKELGVKGTDAVFYQSTKRDRVVFVDEVPPGLLCPVCRDVFIAPKIATCGHPVCEECVRKVVKQTGKCFSCSAFVDHNDYLPDELSEVKLGDLKVLCRHALGLREAQQEDEEEVDLDEDEAAAAARIKRREGRSAVEVFVRFEDFDDTACSLALPLRDLDRHGETCEFKPLMCDLCDMEEEEKDDDDEDEIGKENGDPRATMRPSKLGARGDVGRVCGFNCMLRDMPHHRTTCENRLVNCTFANFGCRWRGSFRRLSAHGSQCRVRPRLCPNGCGAQVSVGPMMKRHLDMCPMGEVACDAPDAEADLAICRPVEDAEEGDVAGALVTVGEHPELAKKCTAVVRRVDLKRHRMEHCEFARAAKCRRCHKLVSARSLQSHELTRCTAAEELCPEGCGMVLSRTAVKRHLEVACVKVREDCAFKPLGCTARVERGEMAAHTHRASGQHLELLRRGLLDARSRGEAFRMEIDAHREDIAQQLERRRKDAMETLTRKEESVRERVETAKEEDAKARKVLAGKVDVLKRAMADQSSTYSGQLLDMFTDISELRNDFERFKTRCEDGMRALRKDVDSNRVKAEALFSEVTEERGDAVGAYKEHVTRALEDEEKHLTITSLS</sequence>
<evidence type="ECO:0000256" key="3">
    <source>
        <dbReference type="ARBA" id="ARBA00022833"/>
    </source>
</evidence>
<dbReference type="OMA" id="CHTTIER"/>
<evidence type="ECO:0008006" key="11">
    <source>
        <dbReference type="Google" id="ProtNLM"/>
    </source>
</evidence>
<dbReference type="InterPro" id="IPR001841">
    <property type="entry name" value="Znf_RING"/>
</dbReference>
<dbReference type="AlphaFoldDB" id="C1EIN6"/>
<evidence type="ECO:0000259" key="8">
    <source>
        <dbReference type="PROSITE" id="PS50145"/>
    </source>
</evidence>
<dbReference type="PROSITE" id="PS50145">
    <property type="entry name" value="ZF_TRAF"/>
    <property type="match status" value="1"/>
</dbReference>
<protein>
    <recommendedName>
        <fullName evidence="11">RING-type domain-containing protein</fullName>
    </recommendedName>
</protein>
<evidence type="ECO:0000256" key="1">
    <source>
        <dbReference type="ARBA" id="ARBA00022723"/>
    </source>
</evidence>
<dbReference type="InterPro" id="IPR017907">
    <property type="entry name" value="Znf_RING_CS"/>
</dbReference>
<dbReference type="eggNOG" id="KOG0297">
    <property type="taxonomic scope" value="Eukaryota"/>
</dbReference>
<dbReference type="InterPro" id="IPR018957">
    <property type="entry name" value="Znf_C3HC4_RING-type"/>
</dbReference>
<dbReference type="Pfam" id="PF02176">
    <property type="entry name" value="zf-TRAF"/>
    <property type="match status" value="1"/>
</dbReference>
<name>C1EIN6_MICCC</name>
<keyword evidence="3 4" id="KW-0862">Zinc</keyword>
<feature type="domain" description="TRAF-type" evidence="8">
    <location>
        <begin position="379"/>
        <end position="436"/>
    </location>
</feature>
<dbReference type="PANTHER" id="PTHR10131:SF94">
    <property type="entry name" value="TNF RECEPTOR-ASSOCIATED FACTOR 4"/>
    <property type="match status" value="1"/>
</dbReference>
<feature type="zinc finger region" description="TRAF-type" evidence="4">
    <location>
        <begin position="379"/>
        <end position="436"/>
    </location>
</feature>
<dbReference type="GeneID" id="8249567"/>
<dbReference type="STRING" id="296587.C1EIN6"/>
<evidence type="ECO:0000256" key="5">
    <source>
        <dbReference type="SAM" id="Coils"/>
    </source>
</evidence>
<evidence type="ECO:0000256" key="4">
    <source>
        <dbReference type="PROSITE-ProRule" id="PRU00207"/>
    </source>
</evidence>
<dbReference type="PANTHER" id="PTHR10131">
    <property type="entry name" value="TNF RECEPTOR ASSOCIATED FACTOR"/>
    <property type="match status" value="1"/>
</dbReference>
<dbReference type="GO" id="GO:0008270">
    <property type="term" value="F:zinc ion binding"/>
    <property type="evidence" value="ECO:0007669"/>
    <property type="project" value="UniProtKB-KW"/>
</dbReference>
<dbReference type="SUPFAM" id="SSF49599">
    <property type="entry name" value="TRAF domain-like"/>
    <property type="match status" value="2"/>
</dbReference>
<dbReference type="SMART" id="SM00184">
    <property type="entry name" value="RING"/>
    <property type="match status" value="1"/>
</dbReference>